<dbReference type="PROSITE" id="PS50110">
    <property type="entry name" value="RESPONSE_REGULATORY"/>
    <property type="match status" value="1"/>
</dbReference>
<dbReference type="RefSeq" id="WP_386408146.1">
    <property type="nucleotide sequence ID" value="NZ_JBHTJH010000010.1"/>
</dbReference>
<dbReference type="SMART" id="SM00850">
    <property type="entry name" value="LytTR"/>
    <property type="match status" value="1"/>
</dbReference>
<evidence type="ECO:0000259" key="3">
    <source>
        <dbReference type="PROSITE" id="PS50930"/>
    </source>
</evidence>
<dbReference type="Pfam" id="PF00072">
    <property type="entry name" value="Response_reg"/>
    <property type="match status" value="1"/>
</dbReference>
<feature type="domain" description="HTH LytTR-type" evidence="3">
    <location>
        <begin position="142"/>
        <end position="243"/>
    </location>
</feature>
<keyword evidence="1" id="KW-0597">Phosphoprotein</keyword>
<organism evidence="4 5">
    <name type="scientific">Sungkyunkwania multivorans</name>
    <dbReference type="NCBI Taxonomy" id="1173618"/>
    <lineage>
        <taxon>Bacteria</taxon>
        <taxon>Pseudomonadati</taxon>
        <taxon>Bacteroidota</taxon>
        <taxon>Flavobacteriia</taxon>
        <taxon>Flavobacteriales</taxon>
        <taxon>Flavobacteriaceae</taxon>
        <taxon>Sungkyunkwania</taxon>
    </lineage>
</organism>
<keyword evidence="5" id="KW-1185">Reference proteome</keyword>
<protein>
    <submittedName>
        <fullName evidence="4">LytR/AlgR family response regulator transcription factor</fullName>
    </submittedName>
</protein>
<dbReference type="InterPro" id="IPR001789">
    <property type="entry name" value="Sig_transdc_resp-reg_receiver"/>
</dbReference>
<proteinExistence type="predicted"/>
<evidence type="ECO:0000313" key="4">
    <source>
        <dbReference type="EMBL" id="MFD0862737.1"/>
    </source>
</evidence>
<dbReference type="InterPro" id="IPR011006">
    <property type="entry name" value="CheY-like_superfamily"/>
</dbReference>
<dbReference type="Proteomes" id="UP001596978">
    <property type="component" value="Unassembled WGS sequence"/>
</dbReference>
<accession>A0ABW3CZT6</accession>
<gene>
    <name evidence="4" type="ORF">ACFQ1M_11025</name>
</gene>
<dbReference type="InterPro" id="IPR046947">
    <property type="entry name" value="LytR-like"/>
</dbReference>
<dbReference type="InterPro" id="IPR007492">
    <property type="entry name" value="LytTR_DNA-bd_dom"/>
</dbReference>
<evidence type="ECO:0000313" key="5">
    <source>
        <dbReference type="Proteomes" id="UP001596978"/>
    </source>
</evidence>
<dbReference type="PANTHER" id="PTHR37299:SF1">
    <property type="entry name" value="STAGE 0 SPORULATION PROTEIN A HOMOLOG"/>
    <property type="match status" value="1"/>
</dbReference>
<dbReference type="Pfam" id="PF04397">
    <property type="entry name" value="LytTR"/>
    <property type="match status" value="1"/>
</dbReference>
<dbReference type="EMBL" id="JBHTJH010000010">
    <property type="protein sequence ID" value="MFD0862737.1"/>
    <property type="molecule type" value="Genomic_DNA"/>
</dbReference>
<reference evidence="5" key="1">
    <citation type="journal article" date="2019" name="Int. J. Syst. Evol. Microbiol.">
        <title>The Global Catalogue of Microorganisms (GCM) 10K type strain sequencing project: providing services to taxonomists for standard genome sequencing and annotation.</title>
        <authorList>
            <consortium name="The Broad Institute Genomics Platform"/>
            <consortium name="The Broad Institute Genome Sequencing Center for Infectious Disease"/>
            <person name="Wu L."/>
            <person name="Ma J."/>
        </authorList>
    </citation>
    <scope>NUCLEOTIDE SEQUENCE [LARGE SCALE GENOMIC DNA]</scope>
    <source>
        <strain evidence="5">CCUG 62952</strain>
    </source>
</reference>
<dbReference type="PANTHER" id="PTHR37299">
    <property type="entry name" value="TRANSCRIPTIONAL REGULATOR-RELATED"/>
    <property type="match status" value="1"/>
</dbReference>
<dbReference type="Gene3D" id="3.40.50.2300">
    <property type="match status" value="1"/>
</dbReference>
<evidence type="ECO:0000259" key="2">
    <source>
        <dbReference type="PROSITE" id="PS50110"/>
    </source>
</evidence>
<comment type="caution">
    <text evidence="4">The sequence shown here is derived from an EMBL/GenBank/DDBJ whole genome shotgun (WGS) entry which is preliminary data.</text>
</comment>
<evidence type="ECO:0000256" key="1">
    <source>
        <dbReference type="PROSITE-ProRule" id="PRU00169"/>
    </source>
</evidence>
<dbReference type="PROSITE" id="PS50930">
    <property type="entry name" value="HTH_LYTTR"/>
    <property type="match status" value="1"/>
</dbReference>
<name>A0ABW3CZT6_9FLAO</name>
<sequence length="248" mass="28629">MIGVVIVEDEIGHLQHLTRLLEKYYPEMTILGNADNVQGAIKLIEDTDPELVFLDIQLRVGNGFDVLDHFGSTIKFETVFTTSFLDYKEKAMDYFAFYYLNKPLVEEELKKVLDRYISKKTNFDLEKYLAFKKQLENKDDYLTLSTSSGYEVLDVRNIIFCEANGSYCAFHTTDNKQFVSSNNLKKVESLLQEANFCRIHRSILINLKHVKGFNKDGVINLTNGHNVTIASRNRKNILNMLKIMYGIL</sequence>
<dbReference type="SMART" id="SM00448">
    <property type="entry name" value="REC"/>
    <property type="match status" value="1"/>
</dbReference>
<feature type="domain" description="Response regulatory" evidence="2">
    <location>
        <begin position="3"/>
        <end position="117"/>
    </location>
</feature>
<feature type="modified residue" description="4-aspartylphosphate" evidence="1">
    <location>
        <position position="55"/>
    </location>
</feature>
<dbReference type="SUPFAM" id="SSF52172">
    <property type="entry name" value="CheY-like"/>
    <property type="match status" value="1"/>
</dbReference>
<dbReference type="Gene3D" id="2.40.50.1020">
    <property type="entry name" value="LytTr DNA-binding domain"/>
    <property type="match status" value="1"/>
</dbReference>